<dbReference type="GO" id="GO:0002949">
    <property type="term" value="P:tRNA threonylcarbamoyladenosine modification"/>
    <property type="evidence" value="ECO:0007669"/>
    <property type="project" value="InterPro"/>
</dbReference>
<dbReference type="PANTHER" id="PTHR11735">
    <property type="entry name" value="TRNA N6-ADENOSINE THREONYLCARBAMOYLTRANSFERASE"/>
    <property type="match status" value="1"/>
</dbReference>
<dbReference type="CDD" id="cd24032">
    <property type="entry name" value="ASKHA_NBD_TsaB"/>
    <property type="match status" value="1"/>
</dbReference>
<dbReference type="SUPFAM" id="SSF53067">
    <property type="entry name" value="Actin-like ATPase domain"/>
    <property type="match status" value="2"/>
</dbReference>
<keyword evidence="3" id="KW-1185">Reference proteome</keyword>
<dbReference type="InterPro" id="IPR000905">
    <property type="entry name" value="Gcp-like_dom"/>
</dbReference>
<dbReference type="InterPro" id="IPR022496">
    <property type="entry name" value="T6A_TsaB"/>
</dbReference>
<comment type="caution">
    <text evidence="2">The sequence shown here is derived from an EMBL/GenBank/DDBJ whole genome shotgun (WGS) entry which is preliminary data.</text>
</comment>
<reference evidence="2 3" key="1">
    <citation type="submission" date="2018-06" db="EMBL/GenBank/DDBJ databases">
        <title>Genomic Encyclopedia of Archaeal and Bacterial Type Strains, Phase II (KMG-II): from individual species to whole genera.</title>
        <authorList>
            <person name="Goeker M."/>
        </authorList>
    </citation>
    <scope>NUCLEOTIDE SEQUENCE [LARGE SCALE GENOMIC DNA]</scope>
    <source>
        <strain evidence="2 3">CFPB 3232</strain>
    </source>
</reference>
<dbReference type="RefSeq" id="WP_111879526.1">
    <property type="nucleotide sequence ID" value="NZ_CBCSGC010000035.1"/>
</dbReference>
<name>A0A328Z3N5_9BURK</name>
<protein>
    <submittedName>
        <fullName evidence="2">tRNA threonylcarbamoyladenosine biosynthesis protein TsaB</fullName>
    </submittedName>
</protein>
<dbReference type="InterPro" id="IPR043129">
    <property type="entry name" value="ATPase_NBD"/>
</dbReference>
<evidence type="ECO:0000259" key="1">
    <source>
        <dbReference type="Pfam" id="PF00814"/>
    </source>
</evidence>
<accession>A0A328Z3N5</accession>
<evidence type="ECO:0000313" key="3">
    <source>
        <dbReference type="Proteomes" id="UP000248856"/>
    </source>
</evidence>
<dbReference type="Proteomes" id="UP000248856">
    <property type="component" value="Unassembled WGS sequence"/>
</dbReference>
<dbReference type="AlphaFoldDB" id="A0A328Z3N5"/>
<feature type="domain" description="Gcp-like" evidence="1">
    <location>
        <begin position="42"/>
        <end position="135"/>
    </location>
</feature>
<organism evidence="2 3">
    <name type="scientific">Paracidovorax anthurii</name>
    <dbReference type="NCBI Taxonomy" id="78229"/>
    <lineage>
        <taxon>Bacteria</taxon>
        <taxon>Pseudomonadati</taxon>
        <taxon>Pseudomonadota</taxon>
        <taxon>Betaproteobacteria</taxon>
        <taxon>Burkholderiales</taxon>
        <taxon>Comamonadaceae</taxon>
        <taxon>Paracidovorax</taxon>
    </lineage>
</organism>
<proteinExistence type="predicted"/>
<sequence>MHLLAFDTSTDTLSIAVQRQAEGEAARVWERSAPGGAQASAGLLPAIRGLLDEAGLSFDTLDAIVFGRGPGSFTGLRTACSVAQGLAFGARGGKGVPVLPVDTLLALAEEARATHGCTRVVAVLDARMDEVYAARFDWHPGPGWSSAGDGDFGLCAPEAVAVPAGWTVAGNARVAYGERLAPGAPASAHVAALPTAGALLRLAPALLAAGGAVPAAAALPRYVRDKVAQTTAERMAAREAVAAAASPGGPASVSSRA</sequence>
<dbReference type="GO" id="GO:0005829">
    <property type="term" value="C:cytosol"/>
    <property type="evidence" value="ECO:0007669"/>
    <property type="project" value="TreeGrafter"/>
</dbReference>
<dbReference type="NCBIfam" id="TIGR03725">
    <property type="entry name" value="T6A_YeaZ"/>
    <property type="match status" value="1"/>
</dbReference>
<dbReference type="EMBL" id="QLTA01000037">
    <property type="protein sequence ID" value="RAR77407.1"/>
    <property type="molecule type" value="Genomic_DNA"/>
</dbReference>
<dbReference type="PANTHER" id="PTHR11735:SF11">
    <property type="entry name" value="TRNA THREONYLCARBAMOYLADENOSINE BIOSYNTHESIS PROTEIN TSAB"/>
    <property type="match status" value="1"/>
</dbReference>
<dbReference type="Pfam" id="PF00814">
    <property type="entry name" value="TsaD"/>
    <property type="match status" value="1"/>
</dbReference>
<evidence type="ECO:0000313" key="2">
    <source>
        <dbReference type="EMBL" id="RAR77407.1"/>
    </source>
</evidence>
<gene>
    <name evidence="2" type="ORF">AX018_103720</name>
</gene>
<dbReference type="Gene3D" id="3.30.420.40">
    <property type="match status" value="2"/>
</dbReference>
<dbReference type="OrthoDB" id="9809995at2"/>